<dbReference type="Pfam" id="PF02517">
    <property type="entry name" value="Rce1-like"/>
    <property type="match status" value="1"/>
</dbReference>
<feature type="domain" description="CAAX prenyl protease 2/Lysostaphin resistance protein A-like" evidence="2">
    <location>
        <begin position="94"/>
        <end position="250"/>
    </location>
</feature>
<dbReference type="AlphaFoldDB" id="A0A844YGK3"/>
<feature type="transmembrane region" description="Helical" evidence="1">
    <location>
        <begin position="57"/>
        <end position="79"/>
    </location>
</feature>
<feature type="transmembrane region" description="Helical" evidence="1">
    <location>
        <begin position="91"/>
        <end position="110"/>
    </location>
</feature>
<accession>A0A844YGK3</accession>
<dbReference type="InterPro" id="IPR003675">
    <property type="entry name" value="Rce1/LyrA-like_dom"/>
</dbReference>
<dbReference type="OrthoDB" id="7427644at2"/>
<feature type="transmembrane region" description="Helical" evidence="1">
    <location>
        <begin position="187"/>
        <end position="205"/>
    </location>
</feature>
<dbReference type="EMBL" id="WTYN01000001">
    <property type="protein sequence ID" value="MXO62813.1"/>
    <property type="molecule type" value="Genomic_DNA"/>
</dbReference>
<keyword evidence="1" id="KW-1133">Transmembrane helix</keyword>
<keyword evidence="1" id="KW-0812">Transmembrane</keyword>
<keyword evidence="1" id="KW-0472">Membrane</keyword>
<comment type="caution">
    <text evidence="3">The sequence shown here is derived from an EMBL/GenBank/DDBJ whole genome shotgun (WGS) entry which is preliminary data.</text>
</comment>
<protein>
    <submittedName>
        <fullName evidence="3">CPBP family intramembrane metalloprotease</fullName>
    </submittedName>
</protein>
<proteinExistence type="predicted"/>
<keyword evidence="3" id="KW-0645">Protease</keyword>
<keyword evidence="3" id="KW-0482">Metalloprotease</keyword>
<feature type="transmembrane region" description="Helical" evidence="1">
    <location>
        <begin position="211"/>
        <end position="234"/>
    </location>
</feature>
<evidence type="ECO:0000313" key="3">
    <source>
        <dbReference type="EMBL" id="MXO62813.1"/>
    </source>
</evidence>
<feature type="transmembrane region" description="Helical" evidence="1">
    <location>
        <begin position="246"/>
        <end position="265"/>
    </location>
</feature>
<dbReference type="GO" id="GO:0008237">
    <property type="term" value="F:metallopeptidase activity"/>
    <property type="evidence" value="ECO:0007669"/>
    <property type="project" value="UniProtKB-KW"/>
</dbReference>
<evidence type="ECO:0000256" key="1">
    <source>
        <dbReference type="SAM" id="Phobius"/>
    </source>
</evidence>
<dbReference type="GO" id="GO:0080120">
    <property type="term" value="P:CAAX-box protein maturation"/>
    <property type="evidence" value="ECO:0007669"/>
    <property type="project" value="UniProtKB-ARBA"/>
</dbReference>
<evidence type="ECO:0000259" key="2">
    <source>
        <dbReference type="Pfam" id="PF02517"/>
    </source>
</evidence>
<feature type="transmembrane region" description="Helical" evidence="1">
    <location>
        <begin position="122"/>
        <end position="144"/>
    </location>
</feature>
<evidence type="ECO:0000313" key="4">
    <source>
        <dbReference type="Proteomes" id="UP000445582"/>
    </source>
</evidence>
<sequence>MSTHLTSPEAQPGASGALAQSTVGQWQRFFAFLRRPVLPDRALPPSRDGLVAVVRMLGLDALAMGVLMAIAGAVIALGFDLPETALADMDITPALLALVVVAAPIGEELVFRSWLSGRPGHVLGAILFAIFTLVATGVLGATVFKGSDPVVSGVASLITGGAIGMVAAAAVVFALRRRGAMRWFQRLFPLFYWLSVLAFAGVHVFNFAGQAWWLVLPLVIPQFVLGAILGYLRVNFGLWANILTHAVHNGTILGFVLLASALVGGE</sequence>
<dbReference type="GO" id="GO:0004175">
    <property type="term" value="F:endopeptidase activity"/>
    <property type="evidence" value="ECO:0007669"/>
    <property type="project" value="UniProtKB-ARBA"/>
</dbReference>
<name>A0A844YGK3_9SPHN</name>
<reference evidence="3 4" key="1">
    <citation type="submission" date="2019-12" db="EMBL/GenBank/DDBJ databases">
        <title>Genomic-based taxomic classification of the family Erythrobacteraceae.</title>
        <authorList>
            <person name="Xu L."/>
        </authorList>
    </citation>
    <scope>NUCLEOTIDE SEQUENCE [LARGE SCALE GENOMIC DNA]</scope>
    <source>
        <strain evidence="3 4">MCCC 1A09965</strain>
    </source>
</reference>
<feature type="transmembrane region" description="Helical" evidence="1">
    <location>
        <begin position="150"/>
        <end position="175"/>
    </location>
</feature>
<keyword evidence="3" id="KW-0378">Hydrolase</keyword>
<organism evidence="3 4">
    <name type="scientific">Qipengyuania oceanensis</name>
    <dbReference type="NCBI Taxonomy" id="1463597"/>
    <lineage>
        <taxon>Bacteria</taxon>
        <taxon>Pseudomonadati</taxon>
        <taxon>Pseudomonadota</taxon>
        <taxon>Alphaproteobacteria</taxon>
        <taxon>Sphingomonadales</taxon>
        <taxon>Erythrobacteraceae</taxon>
        <taxon>Qipengyuania</taxon>
    </lineage>
</organism>
<dbReference type="Proteomes" id="UP000445582">
    <property type="component" value="Unassembled WGS sequence"/>
</dbReference>
<keyword evidence="4" id="KW-1185">Reference proteome</keyword>
<dbReference type="GO" id="GO:0006508">
    <property type="term" value="P:proteolysis"/>
    <property type="evidence" value="ECO:0007669"/>
    <property type="project" value="UniProtKB-KW"/>
</dbReference>
<dbReference type="RefSeq" id="WP_160673382.1">
    <property type="nucleotide sequence ID" value="NZ_WTYN01000001.1"/>
</dbReference>
<gene>
    <name evidence="3" type="ORF">GRI48_07315</name>
</gene>